<dbReference type="Gene3D" id="3.40.50.20">
    <property type="match status" value="1"/>
</dbReference>
<evidence type="ECO:0000256" key="10">
    <source>
        <dbReference type="ARBA" id="ARBA00031607"/>
    </source>
</evidence>
<dbReference type="SMART" id="SM01001">
    <property type="entry name" value="AIRC"/>
    <property type="match status" value="1"/>
</dbReference>
<dbReference type="SUPFAM" id="SSF51246">
    <property type="entry name" value="Rudiment single hybrid motif"/>
    <property type="match status" value="1"/>
</dbReference>
<comment type="pathway">
    <text evidence="2">Purine metabolism; IMP biosynthesis via de novo pathway; 5-amino-1-(5-phospho-D-ribosyl)imidazole-4-carboxylate from 5-amino-1-(5-phospho-D-ribosyl)imidazole (carboxylase route): step 1/1.</text>
</comment>
<dbReference type="InterPro" id="IPR011761">
    <property type="entry name" value="ATP-grasp"/>
</dbReference>
<dbReference type="InterPro" id="IPR040686">
    <property type="entry name" value="PurK_C"/>
</dbReference>
<dbReference type="Proteomes" id="UP001165060">
    <property type="component" value="Unassembled WGS sequence"/>
</dbReference>
<evidence type="ECO:0000256" key="3">
    <source>
        <dbReference type="ARBA" id="ARBA00006114"/>
    </source>
</evidence>
<keyword evidence="6" id="KW-0658">Purine biosynthesis</keyword>
<dbReference type="Pfam" id="PF17769">
    <property type="entry name" value="PurK_C"/>
    <property type="match status" value="1"/>
</dbReference>
<evidence type="ECO:0000313" key="13">
    <source>
        <dbReference type="EMBL" id="GMI21919.1"/>
    </source>
</evidence>
<dbReference type="SUPFAM" id="SSF56059">
    <property type="entry name" value="Glutathione synthetase ATP-binding domain-like"/>
    <property type="match status" value="1"/>
</dbReference>
<dbReference type="Gene3D" id="3.40.50.1970">
    <property type="match status" value="1"/>
</dbReference>
<dbReference type="Pfam" id="PF00731">
    <property type="entry name" value="AIRC"/>
    <property type="match status" value="1"/>
</dbReference>
<dbReference type="InterPro" id="IPR033747">
    <property type="entry name" value="PurE_ClassI"/>
</dbReference>
<comment type="caution">
    <text evidence="13">The sequence shown here is derived from an EMBL/GenBank/DDBJ whole genome shotgun (WGS) entry which is preliminary data.</text>
</comment>
<dbReference type="HAMAP" id="MF_01929">
    <property type="entry name" value="PurE_classI"/>
    <property type="match status" value="1"/>
</dbReference>
<comment type="similarity">
    <text evidence="3">In the C-terminal section; belongs to the AIR carboxylase family. Class I subfamily.</text>
</comment>
<evidence type="ECO:0000256" key="6">
    <source>
        <dbReference type="ARBA" id="ARBA00022755"/>
    </source>
</evidence>
<dbReference type="InterPro" id="IPR054350">
    <property type="entry name" value="PurT/PurK_preATP-grasp"/>
</dbReference>
<evidence type="ECO:0000256" key="8">
    <source>
        <dbReference type="ARBA" id="ARBA00022840"/>
    </source>
</evidence>
<evidence type="ECO:0000259" key="12">
    <source>
        <dbReference type="PROSITE" id="PS50975"/>
    </source>
</evidence>
<proteinExistence type="inferred from homology"/>
<dbReference type="NCBIfam" id="TIGR01161">
    <property type="entry name" value="purK"/>
    <property type="match status" value="1"/>
</dbReference>
<dbReference type="Gene3D" id="3.30.470.20">
    <property type="entry name" value="ATP-grasp fold, B domain"/>
    <property type="match status" value="1"/>
</dbReference>
<name>A0ABQ6M8Z2_9STRA</name>
<dbReference type="Pfam" id="PF22660">
    <property type="entry name" value="RS_preATP-grasp-like"/>
    <property type="match status" value="1"/>
</dbReference>
<dbReference type="InterPro" id="IPR000031">
    <property type="entry name" value="PurE_dom"/>
</dbReference>
<evidence type="ECO:0000256" key="1">
    <source>
        <dbReference type="ARBA" id="ARBA00001244"/>
    </source>
</evidence>
<sequence length="582" mass="59892">MSASSPPVVGIIGGGQLGRMLALEAPRLSLSVRCLDKAGAASPTGFLSKAGAVAGGLKEAAALRELAEGCDVVTMEIEHVSVPALEELERAGVNVQPSAGTIRIIQDKLLQKNHFQASGVALGEYRDCPDVASVEEAARDFGLPLMLKSRKEGYDGRGNAVLRDEADAGRLFGELAASSAGSGVYCEKWCPFVDELAVMVVKSANGDVQAYPTVTAIQRDSVCRVVVAPARCSAEARARAEAVASKAIASLGPGASGVFGVELFLLESGEVLLNEVAPRPHNTGHYTQDACAVSQFENHLRAVAGMKLGSTEMSVGAAAMVNVLGHSSGTEEGTLEVMELAAGMPGATVHWYGKDGCKAGRKMGHVNLTAPSAPELEATLLPLLACLGLDPADTSAGGRVPPPPPLVGVIMGSDSDLPAMSAACDILKKFGVAFECDIVSAHRTPEKMMAYAKSAASRGLQCIIAGAGGAAHLPGMVAAMTPLPVVGVPIKTSTFSGLDSLYSIVQMPRGIPVATVAVGNAENAGLLAVRMVAATRPGLQRKMVEYQEGLQGVVEGKSEKLQAKGVDGYLEGMANKSGTVNV</sequence>
<keyword evidence="9" id="KW-0456">Lyase</keyword>
<dbReference type="NCBIfam" id="NF004679">
    <property type="entry name" value="PRK06019.1-5"/>
    <property type="match status" value="1"/>
</dbReference>
<keyword evidence="7" id="KW-0210">Decarboxylase</keyword>
<evidence type="ECO:0000256" key="4">
    <source>
        <dbReference type="ARBA" id="ARBA00012329"/>
    </source>
</evidence>
<evidence type="ECO:0000313" key="14">
    <source>
        <dbReference type="Proteomes" id="UP001165060"/>
    </source>
</evidence>
<evidence type="ECO:0000256" key="11">
    <source>
        <dbReference type="PROSITE-ProRule" id="PRU00409"/>
    </source>
</evidence>
<evidence type="ECO:0000256" key="7">
    <source>
        <dbReference type="ARBA" id="ARBA00022793"/>
    </source>
</evidence>
<keyword evidence="14" id="KW-1185">Reference proteome</keyword>
<keyword evidence="5 11" id="KW-0547">Nucleotide-binding</keyword>
<dbReference type="PANTHER" id="PTHR11609:SF5">
    <property type="entry name" value="PHOSPHORIBOSYLAMINOIMIDAZOLE CARBOXYLASE"/>
    <property type="match status" value="1"/>
</dbReference>
<feature type="domain" description="ATP-grasp" evidence="12">
    <location>
        <begin position="112"/>
        <end position="304"/>
    </location>
</feature>
<dbReference type="InterPro" id="IPR005875">
    <property type="entry name" value="PurK"/>
</dbReference>
<dbReference type="InterPro" id="IPR003135">
    <property type="entry name" value="ATP-grasp_carboxylate-amine"/>
</dbReference>
<dbReference type="SUPFAM" id="SSF52255">
    <property type="entry name" value="N5-CAIR mutase (phosphoribosylaminoimidazole carboxylase, PurE)"/>
    <property type="match status" value="1"/>
</dbReference>
<dbReference type="PIRSF" id="PIRSF001340">
    <property type="entry name" value="AIR_carboxylase"/>
    <property type="match status" value="1"/>
</dbReference>
<dbReference type="InterPro" id="IPR011054">
    <property type="entry name" value="Rudment_hybrid_motif"/>
</dbReference>
<dbReference type="Gene3D" id="3.30.1490.20">
    <property type="entry name" value="ATP-grasp fold, A domain"/>
    <property type="match status" value="1"/>
</dbReference>
<dbReference type="HAMAP" id="MF_01928">
    <property type="entry name" value="PurK"/>
    <property type="match status" value="1"/>
</dbReference>
<dbReference type="InterPro" id="IPR013815">
    <property type="entry name" value="ATP_grasp_subdomain_1"/>
</dbReference>
<dbReference type="EC" id="4.1.1.21" evidence="4"/>
<accession>A0ABQ6M8Z2</accession>
<comment type="catalytic activity">
    <reaction evidence="1">
        <text>5-amino-1-(5-phospho-D-ribosyl)imidazole-4-carboxylate + H(+) = 5-amino-1-(5-phospho-beta-D-ribosyl)imidazole + CO2</text>
        <dbReference type="Rhea" id="RHEA:10792"/>
        <dbReference type="ChEBI" id="CHEBI:15378"/>
        <dbReference type="ChEBI" id="CHEBI:16526"/>
        <dbReference type="ChEBI" id="CHEBI:77657"/>
        <dbReference type="ChEBI" id="CHEBI:137981"/>
        <dbReference type="EC" id="4.1.1.21"/>
    </reaction>
</comment>
<dbReference type="NCBIfam" id="TIGR01162">
    <property type="entry name" value="purE"/>
    <property type="match status" value="1"/>
</dbReference>
<dbReference type="EMBL" id="BRYB01000064">
    <property type="protein sequence ID" value="GMI21919.1"/>
    <property type="molecule type" value="Genomic_DNA"/>
</dbReference>
<dbReference type="PROSITE" id="PS50975">
    <property type="entry name" value="ATP_GRASP"/>
    <property type="match status" value="1"/>
</dbReference>
<gene>
    <name evidence="13" type="ORF">TeGR_g14624</name>
</gene>
<dbReference type="SUPFAM" id="SSF52440">
    <property type="entry name" value="PreATP-grasp domain"/>
    <property type="match status" value="1"/>
</dbReference>
<evidence type="ECO:0000256" key="2">
    <source>
        <dbReference type="ARBA" id="ARBA00004747"/>
    </source>
</evidence>
<dbReference type="PANTHER" id="PTHR11609">
    <property type="entry name" value="PURINE BIOSYNTHESIS PROTEIN 6/7, PUR6/7"/>
    <property type="match status" value="1"/>
</dbReference>
<evidence type="ECO:0000256" key="5">
    <source>
        <dbReference type="ARBA" id="ARBA00022741"/>
    </source>
</evidence>
<protein>
    <recommendedName>
        <fullName evidence="4">phosphoribosylaminoimidazole carboxylase</fullName>
        <ecNumber evidence="4">4.1.1.21</ecNumber>
    </recommendedName>
    <alternativeName>
        <fullName evidence="10">AIR carboxylase</fullName>
    </alternativeName>
</protein>
<keyword evidence="8 11" id="KW-0067">ATP-binding</keyword>
<dbReference type="InterPro" id="IPR016301">
    <property type="entry name" value="Ade2_fungi/plant"/>
</dbReference>
<dbReference type="InterPro" id="IPR016185">
    <property type="entry name" value="PreATP-grasp_dom_sf"/>
</dbReference>
<evidence type="ECO:0000256" key="9">
    <source>
        <dbReference type="ARBA" id="ARBA00023239"/>
    </source>
</evidence>
<reference evidence="13 14" key="1">
    <citation type="journal article" date="2023" name="Commun. Biol.">
        <title>Genome analysis of Parmales, the sister group of diatoms, reveals the evolutionary specialization of diatoms from phago-mixotrophs to photoautotrophs.</title>
        <authorList>
            <person name="Ban H."/>
            <person name="Sato S."/>
            <person name="Yoshikawa S."/>
            <person name="Yamada K."/>
            <person name="Nakamura Y."/>
            <person name="Ichinomiya M."/>
            <person name="Sato N."/>
            <person name="Blanc-Mathieu R."/>
            <person name="Endo H."/>
            <person name="Kuwata A."/>
            <person name="Ogata H."/>
        </authorList>
    </citation>
    <scope>NUCLEOTIDE SEQUENCE [LARGE SCALE GENOMIC DNA]</scope>
</reference>
<organism evidence="13 14">
    <name type="scientific">Tetraparma gracilis</name>
    <dbReference type="NCBI Taxonomy" id="2962635"/>
    <lineage>
        <taxon>Eukaryota</taxon>
        <taxon>Sar</taxon>
        <taxon>Stramenopiles</taxon>
        <taxon>Ochrophyta</taxon>
        <taxon>Bolidophyceae</taxon>
        <taxon>Parmales</taxon>
        <taxon>Triparmaceae</taxon>
        <taxon>Tetraparma</taxon>
    </lineage>
</organism>
<dbReference type="Pfam" id="PF02222">
    <property type="entry name" value="ATP-grasp"/>
    <property type="match status" value="1"/>
</dbReference>